<accession>F2WM17</accession>
<evidence type="ECO:0000313" key="2">
    <source>
        <dbReference type="EMBL" id="AEA07290.1"/>
    </source>
</evidence>
<reference evidence="2 3" key="1">
    <citation type="journal article" date="2011" name="Environ. Microbiol.">
        <title>Lausannevirus, a giant amoebal virus encoding histone doublets.</title>
        <authorList>
            <person name="Thomas V."/>
            <person name="Bertelli C."/>
            <person name="Collyn F."/>
            <person name="Casson N."/>
            <person name="Telenti A."/>
            <person name="Goesmann A."/>
            <person name="Croxatto A."/>
            <person name="Greub G."/>
        </authorList>
    </citation>
    <scope>NUCLEOTIDE SEQUENCE [LARGE SCALE GENOMIC DNA]</scope>
    <source>
        <strain evidence="2">7715</strain>
    </source>
</reference>
<dbReference type="Pfam" id="PF12937">
    <property type="entry name" value="F-box-like"/>
    <property type="match status" value="1"/>
</dbReference>
<evidence type="ECO:0000259" key="1">
    <source>
        <dbReference type="PROSITE" id="PS50181"/>
    </source>
</evidence>
<gene>
    <name evidence="2" type="ORF">LAU_0440</name>
</gene>
<dbReference type="KEGG" id="vg:10400022"/>
<dbReference type="GeneID" id="10400022"/>
<evidence type="ECO:0000313" key="3">
    <source>
        <dbReference type="Proteomes" id="UP000203366"/>
    </source>
</evidence>
<dbReference type="SUPFAM" id="SSF81383">
    <property type="entry name" value="F-box domain"/>
    <property type="match status" value="1"/>
</dbReference>
<feature type="domain" description="F-box" evidence="1">
    <location>
        <begin position="18"/>
        <end position="64"/>
    </location>
</feature>
<keyword evidence="3" id="KW-1185">Reference proteome</keyword>
<dbReference type="EMBL" id="HQ113105">
    <property type="protein sequence ID" value="AEA07290.1"/>
    <property type="molecule type" value="Genomic_DNA"/>
</dbReference>
<dbReference type="PROSITE" id="PS50181">
    <property type="entry name" value="FBOX"/>
    <property type="match status" value="1"/>
</dbReference>
<protein>
    <recommendedName>
        <fullName evidence="1">F-box domain-containing protein</fullName>
    </recommendedName>
</protein>
<dbReference type="InterPro" id="IPR001810">
    <property type="entry name" value="F-box_dom"/>
</dbReference>
<dbReference type="Proteomes" id="UP000203366">
    <property type="component" value="Segment"/>
</dbReference>
<dbReference type="Gene3D" id="1.20.1280.50">
    <property type="match status" value="1"/>
</dbReference>
<dbReference type="RefSeq" id="YP_004347402.1">
    <property type="nucleotide sequence ID" value="NC_015326.1"/>
</dbReference>
<dbReference type="InterPro" id="IPR036047">
    <property type="entry name" value="F-box-like_dom_sf"/>
</dbReference>
<name>F2WM17_9VIRU</name>
<proteinExistence type="predicted"/>
<organism evidence="2 3">
    <name type="scientific">Lausannevirus</name>
    <dbReference type="NCBI Taxonomy" id="999883"/>
    <lineage>
        <taxon>Viruses</taxon>
        <taxon>Varidnaviria</taxon>
        <taxon>Bamfordvirae</taxon>
        <taxon>Nucleocytoviricota</taxon>
        <taxon>Megaviricetes</taxon>
        <taxon>Pimascovirales</taxon>
        <taxon>Pimascovirales incertae sedis</taxon>
        <taxon>Marseilleviridae</taxon>
        <taxon>Losannavirus</taxon>
        <taxon>Losannavirus lausannense</taxon>
    </lineage>
</organism>
<sequence length="163" mass="18879">MTFIHSLLNEKFLLWVKNFRMNALPDELVVIILSFSGAKAVASFALTCKKYAIISQDDYVWKILCERNKYCREPERKCSYKYFFRLMNTLVKIKYTFCSEKDAAKELAIPNEYVNIAQVLRKIGEKECMPPHSLFAYELAPERKICSTNLMFGGVLIVGIENP</sequence>